<accession>E3RWS8</accession>
<keyword evidence="5 6" id="KW-0408">Iron</keyword>
<sequence length="526" mass="59657">MTSLFGELLGYNSFNVPSILAALLFSSIAAFVLRRRWLHPLSKYPGPLLNSLSEIPAAIALSSGRQQAYYRKLHSKYGDIVRVAPNELSFVNPDAWQDIHNRKQPHMEKHPVFIGAVPAVGATVGLSMARLASKDHSRQRKALGYSFTTSALIQQQAVILKHVRKLISHLTVFARDGKEIDMTDWYTYTTFDLMGDLALGEPFGCLDQNGPTEWSRAIIHVFVSGAWEQSIRRVAGIGTWLESALKKLLIPKKAALWRLLHFTKSKEATAKRIKDGERDHKDLMYFVLKNKEARQNLSDQEIMINMTLLLSAGSETTANTLTAWTYFACSDPKVYKRLVEEVRSQFKKAEDIVWENVQPNKLPYLEATIDEAMRLVPPPSASQQRMIPPGGAVICGEFIPEGYAVAIPPVAINRLDINFANPTEYRPERWLPRTDIDWDDRFAGDKLQASQPFSMGPRVCPGKQLAYFELLLILASMLWHFDMELANEAETKDAWTMDDDMRNLRGYLTWLKPALPIRLREVKRDV</sequence>
<evidence type="ECO:0000256" key="1">
    <source>
        <dbReference type="ARBA" id="ARBA00001971"/>
    </source>
</evidence>
<evidence type="ECO:0000256" key="7">
    <source>
        <dbReference type="RuleBase" id="RU000461"/>
    </source>
</evidence>
<dbReference type="EMBL" id="GL535528">
    <property type="protein sequence ID" value="EFQ89826.1"/>
    <property type="molecule type" value="Genomic_DNA"/>
</dbReference>
<dbReference type="InterPro" id="IPR050121">
    <property type="entry name" value="Cytochrome_P450_monoxygenase"/>
</dbReference>
<feature type="transmembrane region" description="Helical" evidence="8">
    <location>
        <begin position="112"/>
        <end position="132"/>
    </location>
</feature>
<keyword evidence="7" id="KW-0560">Oxidoreductase</keyword>
<evidence type="ECO:0000256" key="6">
    <source>
        <dbReference type="PIRSR" id="PIRSR602401-1"/>
    </source>
</evidence>
<dbReference type="Pfam" id="PF00067">
    <property type="entry name" value="p450"/>
    <property type="match status" value="1"/>
</dbReference>
<comment type="similarity">
    <text evidence="2 7">Belongs to the cytochrome P450 family.</text>
</comment>
<feature type="binding site" description="axial binding residue" evidence="6">
    <location>
        <position position="460"/>
    </location>
    <ligand>
        <name>heme</name>
        <dbReference type="ChEBI" id="CHEBI:30413"/>
    </ligand>
    <ligandPart>
        <name>Fe</name>
        <dbReference type="ChEBI" id="CHEBI:18248"/>
    </ligandPart>
</feature>
<evidence type="ECO:0000256" key="8">
    <source>
        <dbReference type="SAM" id="Phobius"/>
    </source>
</evidence>
<dbReference type="Gene3D" id="1.10.630.10">
    <property type="entry name" value="Cytochrome P450"/>
    <property type="match status" value="1"/>
</dbReference>
<dbReference type="HOGENOM" id="CLU_001570_14_11_1"/>
<name>E3RWS8_PYRTT</name>
<dbReference type="InterPro" id="IPR036396">
    <property type="entry name" value="Cyt_P450_sf"/>
</dbReference>
<evidence type="ECO:0000256" key="3">
    <source>
        <dbReference type="ARBA" id="ARBA00022617"/>
    </source>
</evidence>
<dbReference type="AlphaFoldDB" id="E3RWS8"/>
<gene>
    <name evidence="9" type="ORF">PTT_13774</name>
</gene>
<dbReference type="GO" id="GO:0005506">
    <property type="term" value="F:iron ion binding"/>
    <property type="evidence" value="ECO:0007669"/>
    <property type="project" value="InterPro"/>
</dbReference>
<dbReference type="eggNOG" id="KOG0157">
    <property type="taxonomic scope" value="Eukaryota"/>
</dbReference>
<evidence type="ECO:0000313" key="10">
    <source>
        <dbReference type="Proteomes" id="UP000001067"/>
    </source>
</evidence>
<evidence type="ECO:0000256" key="5">
    <source>
        <dbReference type="ARBA" id="ARBA00023004"/>
    </source>
</evidence>
<evidence type="ECO:0000256" key="4">
    <source>
        <dbReference type="ARBA" id="ARBA00022723"/>
    </source>
</evidence>
<comment type="cofactor">
    <cofactor evidence="1 6">
        <name>heme</name>
        <dbReference type="ChEBI" id="CHEBI:30413"/>
    </cofactor>
</comment>
<dbReference type="Proteomes" id="UP000001067">
    <property type="component" value="Unassembled WGS sequence"/>
</dbReference>
<evidence type="ECO:0008006" key="11">
    <source>
        <dbReference type="Google" id="ProtNLM"/>
    </source>
</evidence>
<dbReference type="PRINTS" id="PR00463">
    <property type="entry name" value="EP450I"/>
</dbReference>
<dbReference type="GO" id="GO:0004497">
    <property type="term" value="F:monooxygenase activity"/>
    <property type="evidence" value="ECO:0007669"/>
    <property type="project" value="UniProtKB-KW"/>
</dbReference>
<evidence type="ECO:0000313" key="9">
    <source>
        <dbReference type="EMBL" id="EFQ89826.1"/>
    </source>
</evidence>
<dbReference type="CDD" id="cd11058">
    <property type="entry name" value="CYP60B-like"/>
    <property type="match status" value="1"/>
</dbReference>
<keyword evidence="7" id="KW-0503">Monooxygenase</keyword>
<dbReference type="PRINTS" id="PR00385">
    <property type="entry name" value="P450"/>
</dbReference>
<dbReference type="PANTHER" id="PTHR24305:SF210">
    <property type="entry name" value="CYTOCHROME P450 MONOOXYGENASE ASQL-RELATED"/>
    <property type="match status" value="1"/>
</dbReference>
<dbReference type="PANTHER" id="PTHR24305">
    <property type="entry name" value="CYTOCHROME P450"/>
    <property type="match status" value="1"/>
</dbReference>
<reference evidence="9 10" key="1">
    <citation type="journal article" date="2010" name="Genome Biol.">
        <title>A first genome assembly of the barley fungal pathogen Pyrenophora teres f. teres.</title>
        <authorList>
            <person name="Ellwood S.R."/>
            <person name="Liu Z."/>
            <person name="Syme R.A."/>
            <person name="Lai Z."/>
            <person name="Hane J.K."/>
            <person name="Keiper F."/>
            <person name="Moffat C.S."/>
            <person name="Oliver R.P."/>
            <person name="Friesen T.L."/>
        </authorList>
    </citation>
    <scope>NUCLEOTIDE SEQUENCE [LARGE SCALE GENOMIC DNA]</scope>
    <source>
        <strain evidence="9 10">0-1</strain>
    </source>
</reference>
<keyword evidence="10" id="KW-1185">Reference proteome</keyword>
<dbReference type="OrthoDB" id="1470350at2759"/>
<keyword evidence="4 6" id="KW-0479">Metal-binding</keyword>
<dbReference type="InterPro" id="IPR002401">
    <property type="entry name" value="Cyt_P450_E_grp-I"/>
</dbReference>
<feature type="transmembrane region" description="Helical" evidence="8">
    <location>
        <begin position="14"/>
        <end position="33"/>
    </location>
</feature>
<proteinExistence type="inferred from homology"/>
<organism evidence="10">
    <name type="scientific">Pyrenophora teres f. teres (strain 0-1)</name>
    <name type="common">Barley net blotch fungus</name>
    <name type="synonym">Drechslera teres f. teres</name>
    <dbReference type="NCBI Taxonomy" id="861557"/>
    <lineage>
        <taxon>Eukaryota</taxon>
        <taxon>Fungi</taxon>
        <taxon>Dikarya</taxon>
        <taxon>Ascomycota</taxon>
        <taxon>Pezizomycotina</taxon>
        <taxon>Dothideomycetes</taxon>
        <taxon>Pleosporomycetidae</taxon>
        <taxon>Pleosporales</taxon>
        <taxon>Pleosporineae</taxon>
        <taxon>Pleosporaceae</taxon>
        <taxon>Pyrenophora</taxon>
    </lineage>
</organism>
<dbReference type="SUPFAM" id="SSF48264">
    <property type="entry name" value="Cytochrome P450"/>
    <property type="match status" value="1"/>
</dbReference>
<keyword evidence="3 6" id="KW-0349">Heme</keyword>
<dbReference type="STRING" id="861557.E3RWS8"/>
<protein>
    <recommendedName>
        <fullName evidence="11">Cytochrome P450 monooxygenase</fullName>
    </recommendedName>
</protein>
<dbReference type="PROSITE" id="PS00086">
    <property type="entry name" value="CYTOCHROME_P450"/>
    <property type="match status" value="1"/>
</dbReference>
<evidence type="ECO:0000256" key="2">
    <source>
        <dbReference type="ARBA" id="ARBA00010617"/>
    </source>
</evidence>
<dbReference type="KEGG" id="pte:PTT_13774"/>
<keyword evidence="8" id="KW-1133">Transmembrane helix</keyword>
<keyword evidence="8" id="KW-0472">Membrane</keyword>
<dbReference type="GO" id="GO:0016705">
    <property type="term" value="F:oxidoreductase activity, acting on paired donors, with incorporation or reduction of molecular oxygen"/>
    <property type="evidence" value="ECO:0007669"/>
    <property type="project" value="InterPro"/>
</dbReference>
<keyword evidence="8" id="KW-0812">Transmembrane</keyword>
<dbReference type="InterPro" id="IPR017972">
    <property type="entry name" value="Cyt_P450_CS"/>
</dbReference>
<dbReference type="GO" id="GO:0020037">
    <property type="term" value="F:heme binding"/>
    <property type="evidence" value="ECO:0007669"/>
    <property type="project" value="InterPro"/>
</dbReference>
<dbReference type="InterPro" id="IPR001128">
    <property type="entry name" value="Cyt_P450"/>
</dbReference>